<feature type="coiled-coil region" evidence="1">
    <location>
        <begin position="42"/>
        <end position="263"/>
    </location>
</feature>
<evidence type="ECO:0000256" key="1">
    <source>
        <dbReference type="SAM" id="Coils"/>
    </source>
</evidence>
<dbReference type="Proteomes" id="UP000236742">
    <property type="component" value="Unassembled WGS sequence"/>
</dbReference>
<proteinExistence type="predicted"/>
<dbReference type="AlphaFoldDB" id="A0A1H5YJM4"/>
<organism evidence="2 3">
    <name type="scientific">Jhaorihella thermophila</name>
    <dbReference type="NCBI Taxonomy" id="488547"/>
    <lineage>
        <taxon>Bacteria</taxon>
        <taxon>Pseudomonadati</taxon>
        <taxon>Pseudomonadota</taxon>
        <taxon>Alphaproteobacteria</taxon>
        <taxon>Rhodobacterales</taxon>
        <taxon>Paracoccaceae</taxon>
        <taxon>Jhaorihella</taxon>
    </lineage>
</organism>
<dbReference type="OrthoDB" id="9781481at2"/>
<dbReference type="InterPro" id="IPR027417">
    <property type="entry name" value="P-loop_NTPase"/>
</dbReference>
<dbReference type="PANTHER" id="PTHR43941:SF1">
    <property type="entry name" value="STRUCTURAL MAINTENANCE OF CHROMOSOMES PROTEIN 2"/>
    <property type="match status" value="1"/>
</dbReference>
<evidence type="ECO:0008006" key="4">
    <source>
        <dbReference type="Google" id="ProtNLM"/>
    </source>
</evidence>
<keyword evidence="3" id="KW-1185">Reference proteome</keyword>
<dbReference type="GO" id="GO:0003682">
    <property type="term" value="F:chromatin binding"/>
    <property type="evidence" value="ECO:0007669"/>
    <property type="project" value="TreeGrafter"/>
</dbReference>
<dbReference type="RefSeq" id="WP_104009039.1">
    <property type="nucleotide sequence ID" value="NZ_FNVD01000019.1"/>
</dbReference>
<gene>
    <name evidence="2" type="ORF">SAMN05421751_1194</name>
</gene>
<name>A0A1H5YJM4_9RHOB</name>
<dbReference type="EMBL" id="FNVD01000019">
    <property type="protein sequence ID" value="SEG23737.1"/>
    <property type="molecule type" value="Genomic_DNA"/>
</dbReference>
<dbReference type="GO" id="GO:0000796">
    <property type="term" value="C:condensin complex"/>
    <property type="evidence" value="ECO:0007669"/>
    <property type="project" value="TreeGrafter"/>
</dbReference>
<dbReference type="Gene3D" id="3.40.50.300">
    <property type="entry name" value="P-loop containing nucleotide triphosphate hydrolases"/>
    <property type="match status" value="1"/>
</dbReference>
<accession>A0A1H5YJM4</accession>
<dbReference type="Gene3D" id="1.10.287.1490">
    <property type="match status" value="1"/>
</dbReference>
<dbReference type="PANTHER" id="PTHR43941">
    <property type="entry name" value="STRUCTURAL MAINTENANCE OF CHROMOSOMES PROTEIN 2"/>
    <property type="match status" value="1"/>
</dbReference>
<dbReference type="GO" id="GO:0000785">
    <property type="term" value="C:chromatin"/>
    <property type="evidence" value="ECO:0007669"/>
    <property type="project" value="TreeGrafter"/>
</dbReference>
<reference evidence="2 3" key="1">
    <citation type="submission" date="2016-10" db="EMBL/GenBank/DDBJ databases">
        <authorList>
            <person name="de Groot N.N."/>
        </authorList>
    </citation>
    <scope>NUCLEOTIDE SEQUENCE [LARGE SCALE GENOMIC DNA]</scope>
    <source>
        <strain evidence="2 3">DSM 23413</strain>
    </source>
</reference>
<dbReference type="SUPFAM" id="SSF52540">
    <property type="entry name" value="P-loop containing nucleoside triphosphate hydrolases"/>
    <property type="match status" value="1"/>
</dbReference>
<sequence length="666" mass="74635">MGTLLISALFAAFVLFVLAAIMVMVAWRADHAITIKGPMASLGELEAQIAGKKHLRDDLEAEVQKLRETAADYAFKQAEVDALVRQKAELQAEWNQLEDRRQEILSLRQETDEAQTALAQVTRDLTDKAAELEQVEARLQKAERLVAQTEQLEQSRAELEQAVADLRGELSDLQTLQAREAELRERLDRFERDAARLQGEVETFRARRDEAEDGARAAEVRLEQIRAAHTDEAARLASAQTELTRMDAQRAELLAQIEAMKDKAGLAAGGSGKQADPLVELRSLPPVLRDMQGWDEHARETEAEALHRVSVHMKALGLDYHRRVIRAYHTAMKVNETTQMAVLAGISGTGKSQLPRRYAQAMGIGFLQVPVQPRWDSPQDLMGFYNYIEGKYRPTDLAQALYHMDEWNGPADGGFDDRMLLVLLDEMNLARVEYYFSDFLSRLESRPGIDETDRAEARKDAELNLDIPMPDGQTPRIFPGYNVLFAGTMNEDESTQSLSDKVVDRANVLRFAAPRTIKAGQTQGTPVETRALTRRQWRAWVRGIATLGSDRPMVEDHVEKMVGHMTALGRPFGHRLGRAIMAYAANYPEDNGRRDLKAALADQVEMRLLPKLRGVEVENLTGPLDNLAGYVEADLGDPDLAQAIRESVRHAEDETGQFVWRGVTRG</sequence>
<protein>
    <recommendedName>
        <fullName evidence="4">AAA domain (Dynein-related subfamily)</fullName>
    </recommendedName>
</protein>
<dbReference type="GO" id="GO:0000793">
    <property type="term" value="C:condensed chromosome"/>
    <property type="evidence" value="ECO:0007669"/>
    <property type="project" value="TreeGrafter"/>
</dbReference>
<keyword evidence="1" id="KW-0175">Coiled coil</keyword>
<evidence type="ECO:0000313" key="2">
    <source>
        <dbReference type="EMBL" id="SEG23737.1"/>
    </source>
</evidence>
<evidence type="ECO:0000313" key="3">
    <source>
        <dbReference type="Proteomes" id="UP000236742"/>
    </source>
</evidence>